<dbReference type="SUPFAM" id="SSF50998">
    <property type="entry name" value="Quinoprotein alcohol dehydrogenase-like"/>
    <property type="match status" value="1"/>
</dbReference>
<name>A0ABY7AYQ6_9PSEU</name>
<proteinExistence type="predicted"/>
<dbReference type="EMBL" id="CP113836">
    <property type="protein sequence ID" value="WAL64850.1"/>
    <property type="molecule type" value="Genomic_DNA"/>
</dbReference>
<sequence>MSEPVQGASDSNEGPEPPVHGRHRRPAAGDPEATQVIGVEDVLAGTVLHEHPPRRHTPTRRDRPSPWKHPRDRVIAAAIAVVTVAAGVLVWAGSESHATVSEIATSPPALPAAPENVPGSLTELWQAPSGAAPVPLAEGSTAITASGGEVAGRDPLTGQVRWRYSRDLTLCTVGKAWSRAVAVYRKDGVNNESGCSEVVALDPDSGHRAAQRTGNAQLGTRLVTDGSYVTAFGPTLLTTWRDDLVQTVEYGRVPALVNPDKQPRTNCTYGSVAAASSRIGVIERCPGDPGDRLSVYRAVPKDADQPQVSYSQILPGVTGRMVAMSGEYAAVALADQHQLVCYGSDGDVAATYPLDLPANDLAHDPAGGVPATSSTGSGIYWFTGSRLMALSRDTLAPKWTLNTALGPGVEFDHQFVVPIDGGLAVLNEDNGSAIRTIAVNRHGYTGPVRLTALGPVLLEQRGDTVVALR</sequence>
<organism evidence="2 3">
    <name type="scientific">Amycolatopsis cynarae</name>
    <dbReference type="NCBI Taxonomy" id="2995223"/>
    <lineage>
        <taxon>Bacteria</taxon>
        <taxon>Bacillati</taxon>
        <taxon>Actinomycetota</taxon>
        <taxon>Actinomycetes</taxon>
        <taxon>Pseudonocardiales</taxon>
        <taxon>Pseudonocardiaceae</taxon>
        <taxon>Amycolatopsis</taxon>
    </lineage>
</organism>
<dbReference type="RefSeq" id="WP_268755074.1">
    <property type="nucleotide sequence ID" value="NZ_CP113836.1"/>
</dbReference>
<protein>
    <recommendedName>
        <fullName evidence="4">PQQ-binding-like beta-propeller repeat protein</fullName>
    </recommendedName>
</protein>
<evidence type="ECO:0000313" key="3">
    <source>
        <dbReference type="Proteomes" id="UP001163203"/>
    </source>
</evidence>
<gene>
    <name evidence="2" type="ORF">ORV05_28525</name>
</gene>
<keyword evidence="3" id="KW-1185">Reference proteome</keyword>
<reference evidence="2" key="1">
    <citation type="submission" date="2022-11" db="EMBL/GenBank/DDBJ databases">
        <authorList>
            <person name="Mo P."/>
        </authorList>
    </citation>
    <scope>NUCLEOTIDE SEQUENCE</scope>
    <source>
        <strain evidence="2">HUAS 11-8</strain>
    </source>
</reference>
<evidence type="ECO:0008006" key="4">
    <source>
        <dbReference type="Google" id="ProtNLM"/>
    </source>
</evidence>
<feature type="region of interest" description="Disordered" evidence="1">
    <location>
        <begin position="45"/>
        <end position="69"/>
    </location>
</feature>
<dbReference type="InterPro" id="IPR011047">
    <property type="entry name" value="Quinoprotein_ADH-like_sf"/>
</dbReference>
<dbReference type="Proteomes" id="UP001163203">
    <property type="component" value="Chromosome"/>
</dbReference>
<evidence type="ECO:0000313" key="2">
    <source>
        <dbReference type="EMBL" id="WAL64850.1"/>
    </source>
</evidence>
<accession>A0ABY7AYQ6</accession>
<evidence type="ECO:0000256" key="1">
    <source>
        <dbReference type="SAM" id="MobiDB-lite"/>
    </source>
</evidence>
<feature type="region of interest" description="Disordered" evidence="1">
    <location>
        <begin position="1"/>
        <end position="33"/>
    </location>
</feature>